<dbReference type="EMBL" id="UINC01048779">
    <property type="protein sequence ID" value="SVB59744.1"/>
    <property type="molecule type" value="Genomic_DNA"/>
</dbReference>
<dbReference type="AlphaFoldDB" id="A0A382FBR1"/>
<name>A0A382FBR1_9ZZZZ</name>
<reference evidence="1" key="1">
    <citation type="submission" date="2018-05" db="EMBL/GenBank/DDBJ databases">
        <authorList>
            <person name="Lanie J.A."/>
            <person name="Ng W.-L."/>
            <person name="Kazmierczak K.M."/>
            <person name="Andrzejewski T.M."/>
            <person name="Davidsen T.M."/>
            <person name="Wayne K.J."/>
            <person name="Tettelin H."/>
            <person name="Glass J.I."/>
            <person name="Rusch D."/>
            <person name="Podicherti R."/>
            <person name="Tsui H.-C.T."/>
            <person name="Winkler M.E."/>
        </authorList>
    </citation>
    <scope>NUCLEOTIDE SEQUENCE</scope>
</reference>
<organism evidence="1">
    <name type="scientific">marine metagenome</name>
    <dbReference type="NCBI Taxonomy" id="408172"/>
    <lineage>
        <taxon>unclassified sequences</taxon>
        <taxon>metagenomes</taxon>
        <taxon>ecological metagenomes</taxon>
    </lineage>
</organism>
<evidence type="ECO:0000313" key="1">
    <source>
        <dbReference type="EMBL" id="SVB59744.1"/>
    </source>
</evidence>
<protein>
    <submittedName>
        <fullName evidence="1">Uncharacterized protein</fullName>
    </submittedName>
</protein>
<sequence>MEYELISEVNCLKAVGIYWLGQTI</sequence>
<gene>
    <name evidence="1" type="ORF">METZ01_LOCUS212598</name>
</gene>
<accession>A0A382FBR1</accession>
<proteinExistence type="predicted"/>